<evidence type="ECO:0000256" key="2">
    <source>
        <dbReference type="ARBA" id="ARBA00004726"/>
    </source>
</evidence>
<evidence type="ECO:0000256" key="13">
    <source>
        <dbReference type="ARBA" id="ARBA00047880"/>
    </source>
</evidence>
<dbReference type="FunFam" id="2.40.30.30:FF:000003">
    <property type="entry name" value="Riboflavin biosynthesis protein"/>
    <property type="match status" value="1"/>
</dbReference>
<dbReference type="InterPro" id="IPR015865">
    <property type="entry name" value="Riboflavin_kinase_bac/euk"/>
</dbReference>
<name>A0A3N4UXV9_9RHOB</name>
<evidence type="ECO:0000256" key="7">
    <source>
        <dbReference type="ARBA" id="ARBA00022695"/>
    </source>
</evidence>
<dbReference type="GO" id="GO:0006747">
    <property type="term" value="P:FAD biosynthetic process"/>
    <property type="evidence" value="ECO:0007669"/>
    <property type="project" value="UniProtKB-UniRule"/>
</dbReference>
<organism evidence="17 18">
    <name type="scientific">Pacificibacter maritimus</name>
    <dbReference type="NCBI Taxonomy" id="762213"/>
    <lineage>
        <taxon>Bacteria</taxon>
        <taxon>Pseudomonadati</taxon>
        <taxon>Pseudomonadota</taxon>
        <taxon>Alphaproteobacteria</taxon>
        <taxon>Rhodobacterales</taxon>
        <taxon>Roseobacteraceae</taxon>
        <taxon>Pacificibacter</taxon>
    </lineage>
</organism>
<dbReference type="InterPro" id="IPR004821">
    <property type="entry name" value="Cyt_trans-like"/>
</dbReference>
<dbReference type="Proteomes" id="UP000269689">
    <property type="component" value="Unassembled WGS sequence"/>
</dbReference>
<keyword evidence="10 15" id="KW-0274">FAD</keyword>
<evidence type="ECO:0000313" key="18">
    <source>
        <dbReference type="Proteomes" id="UP000269689"/>
    </source>
</evidence>
<evidence type="ECO:0000256" key="6">
    <source>
        <dbReference type="ARBA" id="ARBA00022679"/>
    </source>
</evidence>
<dbReference type="NCBIfam" id="TIGR00125">
    <property type="entry name" value="cyt_tran_rel"/>
    <property type="match status" value="1"/>
</dbReference>
<evidence type="ECO:0000256" key="4">
    <source>
        <dbReference type="ARBA" id="ARBA00022630"/>
    </source>
</evidence>
<dbReference type="GO" id="GO:0003919">
    <property type="term" value="F:FMN adenylyltransferase activity"/>
    <property type="evidence" value="ECO:0007669"/>
    <property type="project" value="UniProtKB-UniRule"/>
</dbReference>
<keyword evidence="11 15" id="KW-0067">ATP-binding</keyword>
<dbReference type="RefSeq" id="WP_123793168.1">
    <property type="nucleotide sequence ID" value="NZ_RKQK01000003.1"/>
</dbReference>
<evidence type="ECO:0000256" key="9">
    <source>
        <dbReference type="ARBA" id="ARBA00022777"/>
    </source>
</evidence>
<dbReference type="InterPro" id="IPR023465">
    <property type="entry name" value="Riboflavin_kinase_dom_sf"/>
</dbReference>
<reference evidence="17 18" key="1">
    <citation type="submission" date="2018-11" db="EMBL/GenBank/DDBJ databases">
        <title>Genomic Encyclopedia of Type Strains, Phase IV (KMG-IV): sequencing the most valuable type-strain genomes for metagenomic binning, comparative biology and taxonomic classification.</title>
        <authorList>
            <person name="Goeker M."/>
        </authorList>
    </citation>
    <scope>NUCLEOTIDE SEQUENCE [LARGE SCALE GENOMIC DNA]</scope>
    <source>
        <strain evidence="17 18">DSM 104731</strain>
    </source>
</reference>
<dbReference type="CDD" id="cd02064">
    <property type="entry name" value="FAD_synthetase_N"/>
    <property type="match status" value="1"/>
</dbReference>
<comment type="pathway">
    <text evidence="3 15">Cofactor biosynthesis; FMN biosynthesis; FMN from riboflavin (ATP route): step 1/1.</text>
</comment>
<dbReference type="Gene3D" id="3.40.50.620">
    <property type="entry name" value="HUPs"/>
    <property type="match status" value="1"/>
</dbReference>
<comment type="catalytic activity">
    <reaction evidence="14 15">
        <text>FMN + ATP + H(+) = FAD + diphosphate</text>
        <dbReference type="Rhea" id="RHEA:17237"/>
        <dbReference type="ChEBI" id="CHEBI:15378"/>
        <dbReference type="ChEBI" id="CHEBI:30616"/>
        <dbReference type="ChEBI" id="CHEBI:33019"/>
        <dbReference type="ChEBI" id="CHEBI:57692"/>
        <dbReference type="ChEBI" id="CHEBI:58210"/>
        <dbReference type="EC" id="2.7.7.2"/>
    </reaction>
</comment>
<keyword evidence="12" id="KW-0511">Multifunctional enzyme</keyword>
<evidence type="ECO:0000256" key="8">
    <source>
        <dbReference type="ARBA" id="ARBA00022741"/>
    </source>
</evidence>
<dbReference type="EMBL" id="RKQK01000003">
    <property type="protein sequence ID" value="RPE66420.1"/>
    <property type="molecule type" value="Genomic_DNA"/>
</dbReference>
<dbReference type="InterPro" id="IPR023468">
    <property type="entry name" value="Riboflavin_kinase"/>
</dbReference>
<evidence type="ECO:0000256" key="10">
    <source>
        <dbReference type="ARBA" id="ARBA00022827"/>
    </source>
</evidence>
<dbReference type="SMART" id="SM00904">
    <property type="entry name" value="Flavokinase"/>
    <property type="match status" value="1"/>
</dbReference>
<proteinExistence type="inferred from homology"/>
<evidence type="ECO:0000313" key="17">
    <source>
        <dbReference type="EMBL" id="RPE66420.1"/>
    </source>
</evidence>
<keyword evidence="9 15" id="KW-0418">Kinase</keyword>
<keyword evidence="18" id="KW-1185">Reference proteome</keyword>
<dbReference type="InterPro" id="IPR014729">
    <property type="entry name" value="Rossmann-like_a/b/a_fold"/>
</dbReference>
<evidence type="ECO:0000256" key="3">
    <source>
        <dbReference type="ARBA" id="ARBA00005201"/>
    </source>
</evidence>
<dbReference type="UniPathway" id="UPA00276">
    <property type="reaction ID" value="UER00406"/>
</dbReference>
<dbReference type="PIRSF" id="PIRSF004491">
    <property type="entry name" value="FAD_Synth"/>
    <property type="match status" value="1"/>
</dbReference>
<keyword evidence="6 15" id="KW-0808">Transferase</keyword>
<dbReference type="OrthoDB" id="9803667at2"/>
<dbReference type="UniPathway" id="UPA00277">
    <property type="reaction ID" value="UER00407"/>
</dbReference>
<dbReference type="InterPro" id="IPR002606">
    <property type="entry name" value="Riboflavin_kinase_bac"/>
</dbReference>
<evidence type="ECO:0000256" key="1">
    <source>
        <dbReference type="ARBA" id="ARBA00002121"/>
    </source>
</evidence>
<dbReference type="AlphaFoldDB" id="A0A3N4UXV9"/>
<dbReference type="Pfam" id="PF01687">
    <property type="entry name" value="Flavokinase"/>
    <property type="match status" value="1"/>
</dbReference>
<evidence type="ECO:0000259" key="16">
    <source>
        <dbReference type="SMART" id="SM00904"/>
    </source>
</evidence>
<evidence type="ECO:0000256" key="12">
    <source>
        <dbReference type="ARBA" id="ARBA00023268"/>
    </source>
</evidence>
<dbReference type="GO" id="GO:0009231">
    <property type="term" value="P:riboflavin biosynthetic process"/>
    <property type="evidence" value="ECO:0007669"/>
    <property type="project" value="InterPro"/>
</dbReference>
<protein>
    <recommendedName>
        <fullName evidence="15">Riboflavin biosynthesis protein</fullName>
    </recommendedName>
    <domain>
        <recommendedName>
            <fullName evidence="15">Riboflavin kinase</fullName>
            <ecNumber evidence="15">2.7.1.26</ecNumber>
        </recommendedName>
        <alternativeName>
            <fullName evidence="15">Flavokinase</fullName>
        </alternativeName>
    </domain>
    <domain>
        <recommendedName>
            <fullName evidence="15">FMN adenylyltransferase</fullName>
            <ecNumber evidence="15">2.7.7.2</ecNumber>
        </recommendedName>
        <alternativeName>
            <fullName evidence="15">FAD pyrophosphorylase</fullName>
        </alternativeName>
        <alternativeName>
            <fullName evidence="15">FAD synthase</fullName>
        </alternativeName>
    </domain>
</protein>
<accession>A0A3N4UXV9</accession>
<evidence type="ECO:0000256" key="14">
    <source>
        <dbReference type="ARBA" id="ARBA00049494"/>
    </source>
</evidence>
<comment type="caution">
    <text evidence="17">The sequence shown here is derived from an EMBL/GenBank/DDBJ whole genome shotgun (WGS) entry which is preliminary data.</text>
</comment>
<keyword evidence="5 15" id="KW-0288">FMN</keyword>
<dbReference type="GO" id="GO:0005524">
    <property type="term" value="F:ATP binding"/>
    <property type="evidence" value="ECO:0007669"/>
    <property type="project" value="UniProtKB-UniRule"/>
</dbReference>
<sequence length="308" mass="33697">MQTHTHWTKVPKSAHGASAAIGNFDGVHLGHCAVIDIARQHGPLGIVTFEPHPRDYFAPHSKPFRIMNVESKKNRLEKIGVEQLFQLPFDGQLASKTPEEFAREIIVEGLGLSHVVVGADFCFGKGRTGTAQDLVRFGEDMGFGVTIAPLLKTETGISSSSAIREALTDGRMSHAKEMLGHWHRIEGAVNHGDKRGRDLGFPTANMSIDGLHAPKFGVYAVFVDVLTGSHQGSYQGAASLGVKPTFGANVPCLESYIFDFEGDLYGEHLSVAFVEFLRGEEKFNDLDDLITQMHADCDKARRILSNEI</sequence>
<comment type="similarity">
    <text evidence="15">Belongs to the ribF family.</text>
</comment>
<dbReference type="PANTHER" id="PTHR22749:SF6">
    <property type="entry name" value="RIBOFLAVIN KINASE"/>
    <property type="match status" value="1"/>
</dbReference>
<dbReference type="FunFam" id="3.40.50.620:FF:000021">
    <property type="entry name" value="Riboflavin biosynthesis protein"/>
    <property type="match status" value="1"/>
</dbReference>
<dbReference type="PANTHER" id="PTHR22749">
    <property type="entry name" value="RIBOFLAVIN KINASE/FMN ADENYLYLTRANSFERASE"/>
    <property type="match status" value="1"/>
</dbReference>
<evidence type="ECO:0000256" key="5">
    <source>
        <dbReference type="ARBA" id="ARBA00022643"/>
    </source>
</evidence>
<comment type="pathway">
    <text evidence="2 15">Cofactor biosynthesis; FAD biosynthesis; FAD from FMN: step 1/1.</text>
</comment>
<gene>
    <name evidence="17" type="ORF">EDD53_2122</name>
</gene>
<comment type="catalytic activity">
    <reaction evidence="13 15">
        <text>riboflavin + ATP = FMN + ADP + H(+)</text>
        <dbReference type="Rhea" id="RHEA:14357"/>
        <dbReference type="ChEBI" id="CHEBI:15378"/>
        <dbReference type="ChEBI" id="CHEBI:30616"/>
        <dbReference type="ChEBI" id="CHEBI:57986"/>
        <dbReference type="ChEBI" id="CHEBI:58210"/>
        <dbReference type="ChEBI" id="CHEBI:456216"/>
        <dbReference type="EC" id="2.7.1.26"/>
    </reaction>
</comment>
<dbReference type="EC" id="2.7.7.2" evidence="15"/>
<keyword evidence="4 15" id="KW-0285">Flavoprotein</keyword>
<evidence type="ECO:0000256" key="11">
    <source>
        <dbReference type="ARBA" id="ARBA00022840"/>
    </source>
</evidence>
<keyword evidence="7 15" id="KW-0548">Nucleotidyltransferase</keyword>
<dbReference type="InterPro" id="IPR015864">
    <property type="entry name" value="FAD_synthase"/>
</dbReference>
<dbReference type="SUPFAM" id="SSF82114">
    <property type="entry name" value="Riboflavin kinase-like"/>
    <property type="match status" value="1"/>
</dbReference>
<keyword evidence="8 15" id="KW-0547">Nucleotide-binding</keyword>
<dbReference type="Pfam" id="PF06574">
    <property type="entry name" value="FAD_syn"/>
    <property type="match status" value="1"/>
</dbReference>
<dbReference type="GO" id="GO:0009398">
    <property type="term" value="P:FMN biosynthetic process"/>
    <property type="evidence" value="ECO:0007669"/>
    <property type="project" value="UniProtKB-UniRule"/>
</dbReference>
<dbReference type="EC" id="2.7.1.26" evidence="15"/>
<feature type="domain" description="Riboflavin kinase" evidence="16">
    <location>
        <begin position="178"/>
        <end position="305"/>
    </location>
</feature>
<dbReference type="NCBIfam" id="NF004160">
    <property type="entry name" value="PRK05627.1-3"/>
    <property type="match status" value="1"/>
</dbReference>
<dbReference type="NCBIfam" id="TIGR00083">
    <property type="entry name" value="ribF"/>
    <property type="match status" value="1"/>
</dbReference>
<dbReference type="Gene3D" id="2.40.30.30">
    <property type="entry name" value="Riboflavin kinase-like"/>
    <property type="match status" value="1"/>
</dbReference>
<comment type="function">
    <text evidence="1">Catalyzes the phosphorylation of riboflavin to FMN followed by the adenylation of FMN to FAD.</text>
</comment>
<dbReference type="SUPFAM" id="SSF52374">
    <property type="entry name" value="Nucleotidylyl transferase"/>
    <property type="match status" value="1"/>
</dbReference>
<evidence type="ECO:0000256" key="15">
    <source>
        <dbReference type="PIRNR" id="PIRNR004491"/>
    </source>
</evidence>
<dbReference type="GO" id="GO:0008531">
    <property type="term" value="F:riboflavin kinase activity"/>
    <property type="evidence" value="ECO:0007669"/>
    <property type="project" value="UniProtKB-UniRule"/>
</dbReference>